<gene>
    <name evidence="8" type="ORF">GSLYS_00000770001</name>
</gene>
<dbReference type="Pfam" id="PF07690">
    <property type="entry name" value="MFS_1"/>
    <property type="match status" value="1"/>
</dbReference>
<proteinExistence type="predicted"/>
<evidence type="ECO:0000256" key="1">
    <source>
        <dbReference type="ARBA" id="ARBA00004141"/>
    </source>
</evidence>
<dbReference type="InterPro" id="IPR011701">
    <property type="entry name" value="MFS"/>
</dbReference>
<evidence type="ECO:0000256" key="7">
    <source>
        <dbReference type="SAM" id="Phobius"/>
    </source>
</evidence>
<sequence>MNAVISAWAPKTERARLINIAYAGVYLSPALANFSTGASVCYVSWDSIMYIYGGVGALWSVAFLLFVFPSPHKHPNVKSEAERLLQQNTGAAQSTSISDLPWRRFFTSLPVIAIWVGAFCRNFVFAMLITAVQQYYKDVYGLSSAMNGLLNGLPHIFMGIFMIMGSFIFDYLAKYGILSMTKVRKLAQGSGFGVMGGCILAIGFLDNHIQVFVLFCVGVAFSGFAISGYQTNPLDLAPQYAGPLTGISRTGMAGAIVSTALTAQLAGNSHSLKDWQILFIIGGSLHLAGVVFYSIFASGRLQKWAMPDFNKTVSSPNLEAGADNTIQGIGQKGISPTEGDKISDVAENDPKVTSFVKRSNYGAVSSR</sequence>
<comment type="subcellular location">
    <subcellularLocation>
        <location evidence="1">Membrane</location>
        <topology evidence="1">Multi-pass membrane protein</topology>
    </subcellularLocation>
</comment>
<dbReference type="Proteomes" id="UP001497497">
    <property type="component" value="Unassembled WGS sequence"/>
</dbReference>
<evidence type="ECO:0000256" key="6">
    <source>
        <dbReference type="ARBA" id="ARBA00023136"/>
    </source>
</evidence>
<dbReference type="InterPro" id="IPR050382">
    <property type="entry name" value="MFS_Na/Anion_cotransporter"/>
</dbReference>
<dbReference type="InterPro" id="IPR036259">
    <property type="entry name" value="MFS_trans_sf"/>
</dbReference>
<accession>A0AAV2H0D5</accession>
<feature type="transmembrane region" description="Helical" evidence="7">
    <location>
        <begin position="156"/>
        <end position="173"/>
    </location>
</feature>
<name>A0AAV2H0D5_LYMST</name>
<dbReference type="PANTHER" id="PTHR11662:SF456">
    <property type="entry name" value="VESICULAR GLUTAMATE TRANSPORTER, ISOFORM A"/>
    <property type="match status" value="1"/>
</dbReference>
<keyword evidence="5 7" id="KW-1133">Transmembrane helix</keyword>
<evidence type="ECO:0000313" key="9">
    <source>
        <dbReference type="Proteomes" id="UP001497497"/>
    </source>
</evidence>
<dbReference type="EMBL" id="CAXITT010000006">
    <property type="protein sequence ID" value="CAL1526593.1"/>
    <property type="molecule type" value="Genomic_DNA"/>
</dbReference>
<dbReference type="GO" id="GO:0015293">
    <property type="term" value="F:symporter activity"/>
    <property type="evidence" value="ECO:0007669"/>
    <property type="project" value="UniProtKB-KW"/>
</dbReference>
<keyword evidence="4" id="KW-0769">Symport</keyword>
<dbReference type="SUPFAM" id="SSF103473">
    <property type="entry name" value="MFS general substrate transporter"/>
    <property type="match status" value="1"/>
</dbReference>
<dbReference type="Gene3D" id="1.20.1250.20">
    <property type="entry name" value="MFS general substrate transporter like domains"/>
    <property type="match status" value="1"/>
</dbReference>
<feature type="transmembrane region" description="Helical" evidence="7">
    <location>
        <begin position="241"/>
        <end position="263"/>
    </location>
</feature>
<feature type="transmembrane region" description="Helical" evidence="7">
    <location>
        <begin position="211"/>
        <end position="229"/>
    </location>
</feature>
<comment type="caution">
    <text evidence="8">The sequence shown here is derived from an EMBL/GenBank/DDBJ whole genome shotgun (WGS) entry which is preliminary data.</text>
</comment>
<dbReference type="PANTHER" id="PTHR11662">
    <property type="entry name" value="SOLUTE CARRIER FAMILY 17"/>
    <property type="match status" value="1"/>
</dbReference>
<feature type="transmembrane region" description="Helical" evidence="7">
    <location>
        <begin position="51"/>
        <end position="68"/>
    </location>
</feature>
<keyword evidence="9" id="KW-1185">Reference proteome</keyword>
<feature type="transmembrane region" description="Helical" evidence="7">
    <location>
        <begin position="275"/>
        <end position="296"/>
    </location>
</feature>
<feature type="transmembrane region" description="Helical" evidence="7">
    <location>
        <begin position="20"/>
        <end position="45"/>
    </location>
</feature>
<keyword evidence="3 7" id="KW-0812">Transmembrane</keyword>
<evidence type="ECO:0008006" key="10">
    <source>
        <dbReference type="Google" id="ProtNLM"/>
    </source>
</evidence>
<keyword evidence="2" id="KW-0813">Transport</keyword>
<evidence type="ECO:0000256" key="4">
    <source>
        <dbReference type="ARBA" id="ARBA00022847"/>
    </source>
</evidence>
<dbReference type="GO" id="GO:0016020">
    <property type="term" value="C:membrane"/>
    <property type="evidence" value="ECO:0007669"/>
    <property type="project" value="UniProtKB-SubCell"/>
</dbReference>
<dbReference type="AlphaFoldDB" id="A0AAV2H0D5"/>
<evidence type="ECO:0000256" key="5">
    <source>
        <dbReference type="ARBA" id="ARBA00022989"/>
    </source>
</evidence>
<evidence type="ECO:0000256" key="3">
    <source>
        <dbReference type="ARBA" id="ARBA00022692"/>
    </source>
</evidence>
<keyword evidence="6 7" id="KW-0472">Membrane</keyword>
<evidence type="ECO:0000313" key="8">
    <source>
        <dbReference type="EMBL" id="CAL1526593.1"/>
    </source>
</evidence>
<feature type="transmembrane region" description="Helical" evidence="7">
    <location>
        <begin position="185"/>
        <end position="205"/>
    </location>
</feature>
<evidence type="ECO:0000256" key="2">
    <source>
        <dbReference type="ARBA" id="ARBA00022448"/>
    </source>
</evidence>
<reference evidence="8 9" key="1">
    <citation type="submission" date="2024-04" db="EMBL/GenBank/DDBJ databases">
        <authorList>
            <consortium name="Genoscope - CEA"/>
            <person name="William W."/>
        </authorList>
    </citation>
    <scope>NUCLEOTIDE SEQUENCE [LARGE SCALE GENOMIC DNA]</scope>
</reference>
<feature type="transmembrane region" description="Helical" evidence="7">
    <location>
        <begin position="112"/>
        <end position="136"/>
    </location>
</feature>
<dbReference type="FunFam" id="1.20.1250.20:FF:000003">
    <property type="entry name" value="Solute carrier family 17 member 3"/>
    <property type="match status" value="1"/>
</dbReference>
<organism evidence="8 9">
    <name type="scientific">Lymnaea stagnalis</name>
    <name type="common">Great pond snail</name>
    <name type="synonym">Helix stagnalis</name>
    <dbReference type="NCBI Taxonomy" id="6523"/>
    <lineage>
        <taxon>Eukaryota</taxon>
        <taxon>Metazoa</taxon>
        <taxon>Spiralia</taxon>
        <taxon>Lophotrochozoa</taxon>
        <taxon>Mollusca</taxon>
        <taxon>Gastropoda</taxon>
        <taxon>Heterobranchia</taxon>
        <taxon>Euthyneura</taxon>
        <taxon>Panpulmonata</taxon>
        <taxon>Hygrophila</taxon>
        <taxon>Lymnaeoidea</taxon>
        <taxon>Lymnaeidae</taxon>
        <taxon>Lymnaea</taxon>
    </lineage>
</organism>
<protein>
    <recommendedName>
        <fullName evidence="10">Major facilitator superfamily (MFS) profile domain-containing protein</fullName>
    </recommendedName>
</protein>